<reference evidence="1" key="1">
    <citation type="submission" date="2018-05" db="EMBL/GenBank/DDBJ databases">
        <authorList>
            <person name="Lanie J.A."/>
            <person name="Ng W.-L."/>
            <person name="Kazmierczak K.M."/>
            <person name="Andrzejewski T.M."/>
            <person name="Davidsen T.M."/>
            <person name="Wayne K.J."/>
            <person name="Tettelin H."/>
            <person name="Glass J.I."/>
            <person name="Rusch D."/>
            <person name="Podicherti R."/>
            <person name="Tsui H.-C.T."/>
            <person name="Winkler M.E."/>
        </authorList>
    </citation>
    <scope>NUCLEOTIDE SEQUENCE</scope>
</reference>
<protein>
    <recommendedName>
        <fullName evidence="2">Beta-ketoacyl synthase N-terminal domain-containing protein</fullName>
    </recommendedName>
</protein>
<accession>A0A382IX52</accession>
<gene>
    <name evidence="1" type="ORF">METZ01_LOCUS256337</name>
</gene>
<evidence type="ECO:0000313" key="1">
    <source>
        <dbReference type="EMBL" id="SVC03483.1"/>
    </source>
</evidence>
<proteinExistence type="predicted"/>
<feature type="non-terminal residue" evidence="1">
    <location>
        <position position="29"/>
    </location>
</feature>
<dbReference type="AlphaFoldDB" id="A0A382IX52"/>
<organism evidence="1">
    <name type="scientific">marine metagenome</name>
    <dbReference type="NCBI Taxonomy" id="408172"/>
    <lineage>
        <taxon>unclassified sequences</taxon>
        <taxon>metagenomes</taxon>
        <taxon>ecological metagenomes</taxon>
    </lineage>
</organism>
<dbReference type="EMBL" id="UINC01069814">
    <property type="protein sequence ID" value="SVC03483.1"/>
    <property type="molecule type" value="Genomic_DNA"/>
</dbReference>
<evidence type="ECO:0008006" key="2">
    <source>
        <dbReference type="Google" id="ProtNLM"/>
    </source>
</evidence>
<name>A0A382IX52_9ZZZZ</name>
<sequence>MRRVVVTGLGIVSSIGNTKDEVTAALRQG</sequence>